<dbReference type="InParanoid" id="A0A2G5DPF7"/>
<protein>
    <submittedName>
        <fullName evidence="2">Uncharacterized protein</fullName>
    </submittedName>
</protein>
<evidence type="ECO:0000256" key="1">
    <source>
        <dbReference type="SAM" id="MobiDB-lite"/>
    </source>
</evidence>
<gene>
    <name evidence="2" type="ORF">AQUCO_01700729v1</name>
</gene>
<feature type="compositionally biased region" description="Pro residues" evidence="1">
    <location>
        <begin position="95"/>
        <end position="114"/>
    </location>
</feature>
<keyword evidence="3" id="KW-1185">Reference proteome</keyword>
<dbReference type="AlphaFoldDB" id="A0A2G5DPF7"/>
<evidence type="ECO:0000313" key="2">
    <source>
        <dbReference type="EMBL" id="PIA45378.1"/>
    </source>
</evidence>
<organism evidence="2 3">
    <name type="scientific">Aquilegia coerulea</name>
    <name type="common">Rocky mountain columbine</name>
    <dbReference type="NCBI Taxonomy" id="218851"/>
    <lineage>
        <taxon>Eukaryota</taxon>
        <taxon>Viridiplantae</taxon>
        <taxon>Streptophyta</taxon>
        <taxon>Embryophyta</taxon>
        <taxon>Tracheophyta</taxon>
        <taxon>Spermatophyta</taxon>
        <taxon>Magnoliopsida</taxon>
        <taxon>Ranunculales</taxon>
        <taxon>Ranunculaceae</taxon>
        <taxon>Thalictroideae</taxon>
        <taxon>Aquilegia</taxon>
    </lineage>
</organism>
<proteinExistence type="predicted"/>
<accession>A0A2G5DPF7</accession>
<dbReference type="OrthoDB" id="10571904at2759"/>
<reference evidence="2 3" key="1">
    <citation type="submission" date="2017-09" db="EMBL/GenBank/DDBJ databases">
        <title>WGS assembly of Aquilegia coerulea Goldsmith.</title>
        <authorList>
            <person name="Hodges S."/>
            <person name="Kramer E."/>
            <person name="Nordborg M."/>
            <person name="Tomkins J."/>
            <person name="Borevitz J."/>
            <person name="Derieg N."/>
            <person name="Yan J."/>
            <person name="Mihaltcheva S."/>
            <person name="Hayes R.D."/>
            <person name="Rokhsar D."/>
        </authorList>
    </citation>
    <scope>NUCLEOTIDE SEQUENCE [LARGE SCALE GENOMIC DNA]</scope>
    <source>
        <strain evidence="3">cv. Goldsmith</strain>
    </source>
</reference>
<evidence type="ECO:0000313" key="3">
    <source>
        <dbReference type="Proteomes" id="UP000230069"/>
    </source>
</evidence>
<feature type="region of interest" description="Disordered" evidence="1">
    <location>
        <begin position="69"/>
        <end position="114"/>
    </location>
</feature>
<sequence>MFSNLVNVADMVDLRSCLLSILMIYGTLSWTNYVQKGYVTALATSKEITDQNHILGDLPNGIYFEGLAKRSQRKGRPWRPSSPKPNRPGHMFLPPQAPLPPSYPIIKTPPPCHH</sequence>
<name>A0A2G5DPF7_AQUCA</name>
<dbReference type="EMBL" id="KZ305034">
    <property type="protein sequence ID" value="PIA45378.1"/>
    <property type="molecule type" value="Genomic_DNA"/>
</dbReference>
<dbReference type="Proteomes" id="UP000230069">
    <property type="component" value="Unassembled WGS sequence"/>
</dbReference>